<organism evidence="9 10">
    <name type="scientific">Chitinophaga polysaccharea</name>
    <dbReference type="NCBI Taxonomy" id="1293035"/>
    <lineage>
        <taxon>Bacteria</taxon>
        <taxon>Pseudomonadati</taxon>
        <taxon>Bacteroidota</taxon>
        <taxon>Chitinophagia</taxon>
        <taxon>Chitinophagales</taxon>
        <taxon>Chitinophagaceae</taxon>
        <taxon>Chitinophaga</taxon>
    </lineage>
</organism>
<evidence type="ECO:0000256" key="3">
    <source>
        <dbReference type="ARBA" id="ARBA00022729"/>
    </source>
</evidence>
<dbReference type="InterPro" id="IPR033985">
    <property type="entry name" value="SusD-like_N"/>
</dbReference>
<evidence type="ECO:0000256" key="6">
    <source>
        <dbReference type="SAM" id="SignalP"/>
    </source>
</evidence>
<dbReference type="SUPFAM" id="SSF48452">
    <property type="entry name" value="TPR-like"/>
    <property type="match status" value="1"/>
</dbReference>
<feature type="signal peptide" evidence="6">
    <location>
        <begin position="1"/>
        <end position="23"/>
    </location>
</feature>
<dbReference type="PROSITE" id="PS51257">
    <property type="entry name" value="PROKAR_LIPOPROTEIN"/>
    <property type="match status" value="1"/>
</dbReference>
<keyword evidence="3 6" id="KW-0732">Signal</keyword>
<name>A0A561PTC8_9BACT</name>
<comment type="subcellular location">
    <subcellularLocation>
        <location evidence="1">Cell outer membrane</location>
    </subcellularLocation>
</comment>
<dbReference type="Pfam" id="PF14322">
    <property type="entry name" value="SusD-like_3"/>
    <property type="match status" value="1"/>
</dbReference>
<reference evidence="9 10" key="1">
    <citation type="submission" date="2019-06" db="EMBL/GenBank/DDBJ databases">
        <title>Sorghum-associated microbial communities from plants grown in Nebraska, USA.</title>
        <authorList>
            <person name="Schachtman D."/>
        </authorList>
    </citation>
    <scope>NUCLEOTIDE SEQUENCE [LARGE SCALE GENOMIC DNA]</scope>
    <source>
        <strain evidence="9 10">1209</strain>
    </source>
</reference>
<evidence type="ECO:0000259" key="7">
    <source>
        <dbReference type="Pfam" id="PF07980"/>
    </source>
</evidence>
<evidence type="ECO:0000256" key="5">
    <source>
        <dbReference type="ARBA" id="ARBA00023237"/>
    </source>
</evidence>
<dbReference type="InterPro" id="IPR012944">
    <property type="entry name" value="SusD_RagB_dom"/>
</dbReference>
<proteinExistence type="inferred from homology"/>
<dbReference type="Pfam" id="PF07980">
    <property type="entry name" value="SusD_RagB"/>
    <property type="match status" value="1"/>
</dbReference>
<accession>A0A561PTC8</accession>
<feature type="domain" description="RagB/SusD" evidence="7">
    <location>
        <begin position="346"/>
        <end position="474"/>
    </location>
</feature>
<evidence type="ECO:0000313" key="10">
    <source>
        <dbReference type="Proteomes" id="UP000320811"/>
    </source>
</evidence>
<comment type="similarity">
    <text evidence="2">Belongs to the SusD family.</text>
</comment>
<gene>
    <name evidence="9" type="ORF">FHW36_103175</name>
</gene>
<sequence length="490" mass="54578">MVKTALKISNLAMLLLLFCVGMTGCKKFTEEAYDNRAQIESADQYAKVLVNAYPVRHDLFTDILTDDYDFHAQLAQASNISAYLPMYLWKDDYPDNINTGPAVAYAGFYSKIYYANLVTEGIDAATGSPEQKAAVKGEALLIRAYCHFILVNLFGQHYNTATAAKDLGIPLVTEINKGNINFYHRNTVKQVYDQVEKDATDGLALLQKGGSYVPANPYHFSIASANAFLSRIKLYKGEWDESVKYADAVIAEKGRIVRNLAADLVFQQSNGLPFFAARYMDPASHPNLLMLSYVTNLSPITPTGFSICGFFPSDSIVPLYQPAGTSDLRRRVFTAVGTVIDRRLIAIKYGTQPNSPNNTPIKTPYFSMEEVLLNHAEALLRSTNGNAVAGALADVEAIRKERYVPYMSLDPAITKQALLDIILLERRKEFVNEGLRWYDVKRLGLRVEHRTSRGGPPADVLNASDLRKALQIPRLEQERNVPIASELNPR</sequence>
<dbReference type="EMBL" id="VIWO01000003">
    <property type="protein sequence ID" value="TWF41371.1"/>
    <property type="molecule type" value="Genomic_DNA"/>
</dbReference>
<dbReference type="CDD" id="cd08977">
    <property type="entry name" value="SusD"/>
    <property type="match status" value="1"/>
</dbReference>
<keyword evidence="5" id="KW-0998">Cell outer membrane</keyword>
<evidence type="ECO:0000256" key="1">
    <source>
        <dbReference type="ARBA" id="ARBA00004442"/>
    </source>
</evidence>
<feature type="domain" description="SusD-like N-terminal" evidence="8">
    <location>
        <begin position="36"/>
        <end position="234"/>
    </location>
</feature>
<evidence type="ECO:0000256" key="4">
    <source>
        <dbReference type="ARBA" id="ARBA00023136"/>
    </source>
</evidence>
<dbReference type="Gene3D" id="1.25.40.390">
    <property type="match status" value="1"/>
</dbReference>
<dbReference type="Proteomes" id="UP000320811">
    <property type="component" value="Unassembled WGS sequence"/>
</dbReference>
<dbReference type="RefSeq" id="WP_145668803.1">
    <property type="nucleotide sequence ID" value="NZ_VIWO01000003.1"/>
</dbReference>
<evidence type="ECO:0000259" key="8">
    <source>
        <dbReference type="Pfam" id="PF14322"/>
    </source>
</evidence>
<dbReference type="InterPro" id="IPR011990">
    <property type="entry name" value="TPR-like_helical_dom_sf"/>
</dbReference>
<dbReference type="OrthoDB" id="1147023at2"/>
<evidence type="ECO:0000313" key="9">
    <source>
        <dbReference type="EMBL" id="TWF41371.1"/>
    </source>
</evidence>
<feature type="chain" id="PRO_5021902517" evidence="6">
    <location>
        <begin position="24"/>
        <end position="490"/>
    </location>
</feature>
<keyword evidence="10" id="KW-1185">Reference proteome</keyword>
<evidence type="ECO:0000256" key="2">
    <source>
        <dbReference type="ARBA" id="ARBA00006275"/>
    </source>
</evidence>
<dbReference type="AlphaFoldDB" id="A0A561PTC8"/>
<protein>
    <submittedName>
        <fullName evidence="9">SusD-like starch-binding protein associating with outer membrane</fullName>
    </submittedName>
</protein>
<dbReference type="GO" id="GO:0009279">
    <property type="term" value="C:cell outer membrane"/>
    <property type="evidence" value="ECO:0007669"/>
    <property type="project" value="UniProtKB-SubCell"/>
</dbReference>
<keyword evidence="4" id="KW-0472">Membrane</keyword>
<comment type="caution">
    <text evidence="9">The sequence shown here is derived from an EMBL/GenBank/DDBJ whole genome shotgun (WGS) entry which is preliminary data.</text>
</comment>